<dbReference type="Proteomes" id="UP000828390">
    <property type="component" value="Unassembled WGS sequence"/>
</dbReference>
<reference evidence="1" key="2">
    <citation type="submission" date="2020-11" db="EMBL/GenBank/DDBJ databases">
        <authorList>
            <person name="McCartney M.A."/>
            <person name="Auch B."/>
            <person name="Kono T."/>
            <person name="Mallez S."/>
            <person name="Becker A."/>
            <person name="Gohl D.M."/>
            <person name="Silverstein K.A.T."/>
            <person name="Koren S."/>
            <person name="Bechman K.B."/>
            <person name="Herman A."/>
            <person name="Abrahante J.E."/>
            <person name="Garbe J."/>
        </authorList>
    </citation>
    <scope>NUCLEOTIDE SEQUENCE</scope>
    <source>
        <strain evidence="1">Duluth1</strain>
        <tissue evidence="1">Whole animal</tissue>
    </source>
</reference>
<gene>
    <name evidence="1" type="ORF">DPMN_156709</name>
</gene>
<reference evidence="1" key="1">
    <citation type="journal article" date="2019" name="bioRxiv">
        <title>The Genome of the Zebra Mussel, Dreissena polymorpha: A Resource for Invasive Species Research.</title>
        <authorList>
            <person name="McCartney M.A."/>
            <person name="Auch B."/>
            <person name="Kono T."/>
            <person name="Mallez S."/>
            <person name="Zhang Y."/>
            <person name="Obille A."/>
            <person name="Becker A."/>
            <person name="Abrahante J.E."/>
            <person name="Garbe J."/>
            <person name="Badalamenti J.P."/>
            <person name="Herman A."/>
            <person name="Mangelson H."/>
            <person name="Liachko I."/>
            <person name="Sullivan S."/>
            <person name="Sone E.D."/>
            <person name="Koren S."/>
            <person name="Silverstein K.A.T."/>
            <person name="Beckman K.B."/>
            <person name="Gohl D.M."/>
        </authorList>
    </citation>
    <scope>NUCLEOTIDE SEQUENCE</scope>
    <source>
        <strain evidence="1">Duluth1</strain>
        <tissue evidence="1">Whole animal</tissue>
    </source>
</reference>
<comment type="caution">
    <text evidence="1">The sequence shown here is derived from an EMBL/GenBank/DDBJ whole genome shotgun (WGS) entry which is preliminary data.</text>
</comment>
<evidence type="ECO:0000313" key="1">
    <source>
        <dbReference type="EMBL" id="KAH3803011.1"/>
    </source>
</evidence>
<protein>
    <submittedName>
        <fullName evidence="1">Uncharacterized protein</fullName>
    </submittedName>
</protein>
<dbReference type="Gene3D" id="3.20.20.140">
    <property type="entry name" value="Metal-dependent hydrolases"/>
    <property type="match status" value="1"/>
</dbReference>
<evidence type="ECO:0000313" key="2">
    <source>
        <dbReference type="Proteomes" id="UP000828390"/>
    </source>
</evidence>
<sequence length="124" mass="13977">MGIGNTILKAWDIHFHLDRTSQTLFGHQEASLVNILAADVGVMPKIKVEVVGGIMVYCDPENYPTNIKCQKKGFGAAVGIHPKKVPFFTHTKFEELRNLLRLKTVIVRAFTCYFNILEVFIISI</sequence>
<name>A0A9D4FRQ2_DREPO</name>
<accession>A0A9D4FRQ2</accession>
<organism evidence="1 2">
    <name type="scientific">Dreissena polymorpha</name>
    <name type="common">Zebra mussel</name>
    <name type="synonym">Mytilus polymorpha</name>
    <dbReference type="NCBI Taxonomy" id="45954"/>
    <lineage>
        <taxon>Eukaryota</taxon>
        <taxon>Metazoa</taxon>
        <taxon>Spiralia</taxon>
        <taxon>Lophotrochozoa</taxon>
        <taxon>Mollusca</taxon>
        <taxon>Bivalvia</taxon>
        <taxon>Autobranchia</taxon>
        <taxon>Heteroconchia</taxon>
        <taxon>Euheterodonta</taxon>
        <taxon>Imparidentia</taxon>
        <taxon>Neoheterodontei</taxon>
        <taxon>Myida</taxon>
        <taxon>Dreissenoidea</taxon>
        <taxon>Dreissenidae</taxon>
        <taxon>Dreissena</taxon>
    </lineage>
</organism>
<dbReference type="EMBL" id="JAIWYP010000007">
    <property type="protein sequence ID" value="KAH3803011.1"/>
    <property type="molecule type" value="Genomic_DNA"/>
</dbReference>
<proteinExistence type="predicted"/>
<keyword evidence="2" id="KW-1185">Reference proteome</keyword>
<dbReference type="AlphaFoldDB" id="A0A9D4FRQ2"/>